<feature type="chain" id="PRO_5038739103" description="DUF5104 domain-containing protein" evidence="2">
    <location>
        <begin position="22"/>
        <end position="265"/>
    </location>
</feature>
<proteinExistence type="predicted"/>
<keyword evidence="2" id="KW-0732">Signal</keyword>
<keyword evidence="1" id="KW-0175">Coiled coil</keyword>
<name>A0A9E7IV19_9FIRM</name>
<dbReference type="AlphaFoldDB" id="A0A9E7IV19"/>
<organism evidence="3 4">
    <name type="scientific">Fenollaria massiliensis</name>
    <dbReference type="NCBI Taxonomy" id="938288"/>
    <lineage>
        <taxon>Bacteria</taxon>
        <taxon>Bacillati</taxon>
        <taxon>Bacillota</taxon>
        <taxon>Clostridia</taxon>
        <taxon>Eubacteriales</taxon>
        <taxon>Fenollaria</taxon>
    </lineage>
</organism>
<evidence type="ECO:0000256" key="2">
    <source>
        <dbReference type="SAM" id="SignalP"/>
    </source>
</evidence>
<reference evidence="3" key="1">
    <citation type="submission" date="2022-04" db="EMBL/GenBank/DDBJ databases">
        <title>Complete genome sequences of Ezakiella coagulans and Fenollaria massiliensis.</title>
        <authorList>
            <person name="France M.T."/>
            <person name="Clifford J."/>
            <person name="Narina S."/>
            <person name="Rutt L."/>
            <person name="Ravel J."/>
        </authorList>
    </citation>
    <scope>NUCLEOTIDE SEQUENCE</scope>
    <source>
        <strain evidence="3">C0061C2</strain>
    </source>
</reference>
<dbReference type="Proteomes" id="UP000831151">
    <property type="component" value="Chromosome"/>
</dbReference>
<evidence type="ECO:0008006" key="5">
    <source>
        <dbReference type="Google" id="ProtNLM"/>
    </source>
</evidence>
<dbReference type="EMBL" id="CP096649">
    <property type="protein sequence ID" value="UQK58884.1"/>
    <property type="molecule type" value="Genomic_DNA"/>
</dbReference>
<keyword evidence="4" id="KW-1185">Reference proteome</keyword>
<evidence type="ECO:0000313" key="3">
    <source>
        <dbReference type="EMBL" id="UQK58884.1"/>
    </source>
</evidence>
<dbReference type="RefSeq" id="WP_249242431.1">
    <property type="nucleotide sequence ID" value="NZ_CP096649.1"/>
</dbReference>
<feature type="signal peptide" evidence="2">
    <location>
        <begin position="1"/>
        <end position="21"/>
    </location>
</feature>
<dbReference type="PROSITE" id="PS51257">
    <property type="entry name" value="PROKAR_LIPOPROTEIN"/>
    <property type="match status" value="1"/>
</dbReference>
<dbReference type="KEGG" id="fms:M1R53_06500"/>
<sequence length="265" mass="30856">MKKKFILFITMALAAIMLLSACSEKHEKFTKEMIKEWNVSEKKEPNADDINDDFVNELKRFIKKSIEDKNYEAFSEMVCDEYLTAVDITRDAYREHNKELSEALKDIKVDVSDVEAKQVDEDAIELRYTLSYNDSKTVQYIYIYKDKNGVFKFSPSIYEPHAWGDENYKKDSINIKFISIGKVTKGMEVRAKLMNTEKWDRSLLSATLYTDRGKYDAAKFKINIASGKTEHVLFYFDHAKGKAEKFELVYKGDGGEEKTTTFEFK</sequence>
<feature type="coiled-coil region" evidence="1">
    <location>
        <begin position="90"/>
        <end position="117"/>
    </location>
</feature>
<evidence type="ECO:0000313" key="4">
    <source>
        <dbReference type="Proteomes" id="UP000831151"/>
    </source>
</evidence>
<protein>
    <recommendedName>
        <fullName evidence="5">DUF5104 domain-containing protein</fullName>
    </recommendedName>
</protein>
<evidence type="ECO:0000256" key="1">
    <source>
        <dbReference type="SAM" id="Coils"/>
    </source>
</evidence>
<accession>A0A9E7IV19</accession>
<gene>
    <name evidence="3" type="ORF">M1R53_06500</name>
</gene>